<dbReference type="EMBL" id="MK623259">
    <property type="protein sequence ID" value="QEG57136.1"/>
    <property type="molecule type" value="Genomic_DNA"/>
</dbReference>
<reference evidence="1" key="1">
    <citation type="submission" date="2019-03" db="EMBL/GenBank/DDBJ databases">
        <title>Evidence of extensive intraspecific noncoding reshuffling in a 169kb mitochondrial genome of basidiomycete fungus.</title>
        <authorList>
            <person name="Lee H.-H."/>
            <person name="Ke H.-M."/>
            <person name="Lin C.-Y.I."/>
            <person name="Lee T.J."/>
            <person name="Chung C.-L."/>
            <person name="Tsai I.J."/>
        </authorList>
    </citation>
    <scope>NUCLEOTIDE SEQUENCE</scope>
    <source>
        <strain evidence="1">FFPRI411162</strain>
    </source>
</reference>
<sequence length="101" mass="11769">MYLMSTLHKLLRLLQGYSESDIQMGYIKWFNKNILTKWNIQCIHISPHLYLGGGGGPIQIKIYNTTDNIISHLRVCIVLCKNTYAYVYPSMMRTISEQIKK</sequence>
<keyword evidence="1" id="KW-0496">Mitochondrion</keyword>
<proteinExistence type="predicted"/>
<geneLocation type="mitochondrion" evidence="1"/>
<protein>
    <submittedName>
        <fullName evidence="1">Uncharacterized protein</fullName>
    </submittedName>
</protein>
<dbReference type="AlphaFoldDB" id="A0A5B9RB09"/>
<name>A0A5B9RB09_9AGAM</name>
<evidence type="ECO:0000313" key="1">
    <source>
        <dbReference type="EMBL" id="QEG57136.1"/>
    </source>
</evidence>
<organism evidence="1">
    <name type="scientific">Pyrrhoderma lamaoense</name>
    <dbReference type="NCBI Taxonomy" id="2282106"/>
    <lineage>
        <taxon>Eukaryota</taxon>
        <taxon>Fungi</taxon>
        <taxon>Dikarya</taxon>
        <taxon>Basidiomycota</taxon>
        <taxon>Agaricomycotina</taxon>
        <taxon>Agaricomycetes</taxon>
        <taxon>Hymenochaetales</taxon>
        <taxon>Hymenochaetaceae</taxon>
        <taxon>Pyrrhoderma</taxon>
    </lineage>
</organism>
<gene>
    <name evidence="1" type="ORF">PLAO_000055</name>
</gene>
<accession>A0A5B9RB09</accession>